<dbReference type="GO" id="GO:0005524">
    <property type="term" value="F:ATP binding"/>
    <property type="evidence" value="ECO:0007669"/>
    <property type="project" value="InterPro"/>
</dbReference>
<name>A0AAW2HZY3_9NEOP</name>
<dbReference type="GO" id="GO:0005737">
    <property type="term" value="C:cytoplasm"/>
    <property type="evidence" value="ECO:0007669"/>
    <property type="project" value="UniProtKB-ARBA"/>
</dbReference>
<gene>
    <name evidence="3" type="ORF">PYX00_003333</name>
</gene>
<dbReference type="GO" id="GO:0071218">
    <property type="term" value="P:cellular response to misfolded protein"/>
    <property type="evidence" value="ECO:0007669"/>
    <property type="project" value="TreeGrafter"/>
</dbReference>
<dbReference type="InterPro" id="IPR049337">
    <property type="entry name" value="TOR1A_C"/>
</dbReference>
<dbReference type="PANTHER" id="PTHR10760">
    <property type="entry name" value="TORSIN"/>
    <property type="match status" value="1"/>
</dbReference>
<comment type="similarity">
    <text evidence="1">Belongs to the ClpA/ClpB family. Torsin subfamily.</text>
</comment>
<dbReference type="InterPro" id="IPR010448">
    <property type="entry name" value="Torsin"/>
</dbReference>
<reference evidence="3" key="1">
    <citation type="journal article" date="2024" name="Gigascience">
        <title>Chromosome-level genome of the poultry shaft louse Menopon gallinae provides insight into the host-switching and adaptive evolution of parasitic lice.</title>
        <authorList>
            <person name="Xu Y."/>
            <person name="Ma L."/>
            <person name="Liu S."/>
            <person name="Liang Y."/>
            <person name="Liu Q."/>
            <person name="He Z."/>
            <person name="Tian L."/>
            <person name="Duan Y."/>
            <person name="Cai W."/>
            <person name="Li H."/>
            <person name="Song F."/>
        </authorList>
    </citation>
    <scope>NUCLEOTIDE SEQUENCE</scope>
    <source>
        <strain evidence="3">Cailab_2023a</strain>
    </source>
</reference>
<dbReference type="InterPro" id="IPR027417">
    <property type="entry name" value="P-loop_NTPase"/>
</dbReference>
<evidence type="ECO:0000259" key="2">
    <source>
        <dbReference type="Pfam" id="PF21376"/>
    </source>
</evidence>
<evidence type="ECO:0000313" key="3">
    <source>
        <dbReference type="EMBL" id="KAL0275504.1"/>
    </source>
</evidence>
<comment type="caution">
    <text evidence="3">The sequence shown here is derived from an EMBL/GenBank/DDBJ whole genome shotgun (WGS) entry which is preliminary data.</text>
</comment>
<dbReference type="EMBL" id="JARGDH010000002">
    <property type="protein sequence ID" value="KAL0275504.1"/>
    <property type="molecule type" value="Genomic_DNA"/>
</dbReference>
<dbReference type="Pfam" id="PF21376">
    <property type="entry name" value="TOR1A_C"/>
    <property type="match status" value="1"/>
</dbReference>
<protein>
    <recommendedName>
        <fullName evidence="2">Torsin-1A C-terminal domain-containing protein</fullName>
    </recommendedName>
</protein>
<feature type="domain" description="Torsin-1A C-terminal" evidence="2">
    <location>
        <begin position="203"/>
        <end position="251"/>
    </location>
</feature>
<dbReference type="PANTHER" id="PTHR10760:SF2">
    <property type="entry name" value="LD13476P-RELATED"/>
    <property type="match status" value="1"/>
</dbReference>
<dbReference type="Gene3D" id="3.40.50.300">
    <property type="entry name" value="P-loop containing nucleotide triphosphate hydrolases"/>
    <property type="match status" value="1"/>
</dbReference>
<dbReference type="Pfam" id="PF06309">
    <property type="entry name" value="Torsin"/>
    <property type="match status" value="1"/>
</dbReference>
<dbReference type="SUPFAM" id="SSF52540">
    <property type="entry name" value="P-loop containing nucleoside triphosphate hydrolases"/>
    <property type="match status" value="1"/>
</dbReference>
<organism evidence="3">
    <name type="scientific">Menopon gallinae</name>
    <name type="common">poultry shaft louse</name>
    <dbReference type="NCBI Taxonomy" id="328185"/>
    <lineage>
        <taxon>Eukaryota</taxon>
        <taxon>Metazoa</taxon>
        <taxon>Ecdysozoa</taxon>
        <taxon>Arthropoda</taxon>
        <taxon>Hexapoda</taxon>
        <taxon>Insecta</taxon>
        <taxon>Pterygota</taxon>
        <taxon>Neoptera</taxon>
        <taxon>Paraneoptera</taxon>
        <taxon>Psocodea</taxon>
        <taxon>Troctomorpha</taxon>
        <taxon>Phthiraptera</taxon>
        <taxon>Amblycera</taxon>
        <taxon>Menoponidae</taxon>
        <taxon>Menopon</taxon>
    </lineage>
</organism>
<dbReference type="AlphaFoldDB" id="A0AAW2HZY3"/>
<proteinExistence type="inferred from homology"/>
<accession>A0AAW2HZY3</accession>
<dbReference type="GO" id="GO:0012505">
    <property type="term" value="C:endomembrane system"/>
    <property type="evidence" value="ECO:0007669"/>
    <property type="project" value="UniProtKB-ARBA"/>
</dbReference>
<sequence>MDLLQSKLRNDLFGQHIVHDKLIAVLKSHFSNKPQKPLVISMHGWTGGGKNYVSKIKYVHMFSGRLHFPLSSQAAVEEYTVNLQNWIRGNVSECPRSIFIFDEVDKLPAELVEAMKPFFDYHSSIDSIDFRQSIFIFLSNMGGNVITKTYMDLWNDGVPRERMEYVTFERVLRKLLYNTAGYFEKSAVLEDHLITLFLPFLPLERRHVAMCVEKEMERLRLRPNEQDVENILDQMEFFQDKFSVSGCKRVNDLVAMLAYRSEF</sequence>
<dbReference type="GO" id="GO:0016887">
    <property type="term" value="F:ATP hydrolysis activity"/>
    <property type="evidence" value="ECO:0007669"/>
    <property type="project" value="InterPro"/>
</dbReference>
<evidence type="ECO:0000256" key="1">
    <source>
        <dbReference type="ARBA" id="ARBA00006235"/>
    </source>
</evidence>